<dbReference type="InterPro" id="IPR039537">
    <property type="entry name" value="Retrotran_Ty1/copia-like"/>
</dbReference>
<evidence type="ECO:0000256" key="14">
    <source>
        <dbReference type="ARBA" id="ARBA00022932"/>
    </source>
</evidence>
<dbReference type="GO" id="GO:0003676">
    <property type="term" value="F:nucleic acid binding"/>
    <property type="evidence" value="ECO:0007669"/>
    <property type="project" value="InterPro"/>
</dbReference>
<evidence type="ECO:0000313" key="22">
    <source>
        <dbReference type="EMBL" id="CDF77535.1"/>
    </source>
</evidence>
<gene>
    <name evidence="22" type="ORF">CHC_T00010272001</name>
</gene>
<keyword evidence="18" id="KW-0863">Zinc-finger</keyword>
<evidence type="ECO:0000256" key="15">
    <source>
        <dbReference type="ARBA" id="ARBA00023113"/>
    </source>
</evidence>
<dbReference type="EMBL" id="HG001843">
    <property type="protein sequence ID" value="CDF77535.1"/>
    <property type="molecule type" value="Genomic_DNA"/>
</dbReference>
<keyword evidence="16" id="KW-0233">DNA recombination</keyword>
<evidence type="ECO:0000256" key="16">
    <source>
        <dbReference type="ARBA" id="ARBA00023172"/>
    </source>
</evidence>
<dbReference type="GeneID" id="17325033"/>
<dbReference type="PROSITE" id="PS50994">
    <property type="entry name" value="INTEGRASE"/>
    <property type="match status" value="1"/>
</dbReference>
<keyword evidence="5" id="KW-0479">Metal-binding</keyword>
<protein>
    <submittedName>
        <fullName evidence="22">RNA-dependent DNA polymerase</fullName>
    </submittedName>
</protein>
<dbReference type="GO" id="GO:0006508">
    <property type="term" value="P:proteolysis"/>
    <property type="evidence" value="ECO:0007669"/>
    <property type="project" value="UniProtKB-KW"/>
</dbReference>
<keyword evidence="14" id="KW-0239">DNA-directed DNA polymerase</keyword>
<keyword evidence="2" id="KW-1188">Viral release from host cell</keyword>
<dbReference type="GO" id="GO:0006310">
    <property type="term" value="P:DNA recombination"/>
    <property type="evidence" value="ECO:0007669"/>
    <property type="project" value="UniProtKB-KW"/>
</dbReference>
<reference evidence="23" key="1">
    <citation type="journal article" date="2013" name="Proc. Natl. Acad. Sci. U.S.A.">
        <title>Genome structure and metabolic features in the red seaweed Chondrus crispus shed light on evolution of the Archaeplastida.</title>
        <authorList>
            <person name="Collen J."/>
            <person name="Porcel B."/>
            <person name="Carre W."/>
            <person name="Ball S.G."/>
            <person name="Chaparro C."/>
            <person name="Tonon T."/>
            <person name="Barbeyron T."/>
            <person name="Michel G."/>
            <person name="Noel B."/>
            <person name="Valentin K."/>
            <person name="Elias M."/>
            <person name="Artiguenave F."/>
            <person name="Arun A."/>
            <person name="Aury J.M."/>
            <person name="Barbosa-Neto J.F."/>
            <person name="Bothwell J.H."/>
            <person name="Bouget F.Y."/>
            <person name="Brillet L."/>
            <person name="Cabello-Hurtado F."/>
            <person name="Capella-Gutierrez S."/>
            <person name="Charrier B."/>
            <person name="Cladiere L."/>
            <person name="Cock J.M."/>
            <person name="Coelho S.M."/>
            <person name="Colleoni C."/>
            <person name="Czjzek M."/>
            <person name="Da Silva C."/>
            <person name="Delage L."/>
            <person name="Denoeud F."/>
            <person name="Deschamps P."/>
            <person name="Dittami S.M."/>
            <person name="Gabaldon T."/>
            <person name="Gachon C.M."/>
            <person name="Groisillier A."/>
            <person name="Herve C."/>
            <person name="Jabbari K."/>
            <person name="Katinka M."/>
            <person name="Kloareg B."/>
            <person name="Kowalczyk N."/>
            <person name="Labadie K."/>
            <person name="Leblanc C."/>
            <person name="Lopez P.J."/>
            <person name="McLachlan D.H."/>
            <person name="Meslet-Cladiere L."/>
            <person name="Moustafa A."/>
            <person name="Nehr Z."/>
            <person name="Nyvall Collen P."/>
            <person name="Panaud O."/>
            <person name="Partensky F."/>
            <person name="Poulain J."/>
            <person name="Rensing S.A."/>
            <person name="Rousvoal S."/>
            <person name="Samson G."/>
            <person name="Symeonidi A."/>
            <person name="Weissenbach J."/>
            <person name="Zambounis A."/>
            <person name="Wincker P."/>
            <person name="Boyen C."/>
        </authorList>
    </citation>
    <scope>NUCLEOTIDE SEQUENCE [LARGE SCALE GENOMIC DNA]</scope>
    <source>
        <strain evidence="23">cv. Stackhouse</strain>
    </source>
</reference>
<dbReference type="InterPro" id="IPR013103">
    <property type="entry name" value="RVT_2"/>
</dbReference>
<dbReference type="Pfam" id="PF00665">
    <property type="entry name" value="rve"/>
    <property type="match status" value="1"/>
</dbReference>
<dbReference type="InterPro" id="IPR036397">
    <property type="entry name" value="RNaseH_sf"/>
</dbReference>
<keyword evidence="11" id="KW-0460">Magnesium</keyword>
<dbReference type="PROSITE" id="PS50158">
    <property type="entry name" value="ZF_CCHC"/>
    <property type="match status" value="1"/>
</dbReference>
<sequence>MEDQGGGGSIRIDKLTDSNFYVWKQKIQLLLALRDVDEYIVEGRVPSEERAEERKKWIRGDSKAKALIGLSLSDEHLEHVRDVDTAHEMWEAIVNVFERHTLLNKLAARREFYTVKMLSGEKVLAYINRVKQLAAILKSMSVNIDDKEMAMAVLNGLPARFEALIVALDALGNEEKIFSLDFVKSRLLQEEQRANMKSSSSQTSALVNRAPNNRDINDYKCTNCGHTGHTATRCWGKDLNGRRPAPPSGYKPRMSQRKQSAFVTQKPDPDMVVNSVDFTCLMSKASHTNDVEMSPSWLVDSACTAHITYDRSLFATYEPLESASVQMGTKASAKVAGRGDVHLKLNVNGRIEPCKLTDVLHVPDFAFSLLSVSRMTELGLKVGFENGKCMIRRGSTVVATATLVGELYVLDIVSDIGSAHAATLQTWHERFAHVHSQGIASMIRDNVVSGVKLLGNEANKINNTDNDCISEKCSACVYGKATRSVIPKERSSRRPYFCLDLVHSDVCGPLEVQSIGGAKYFITFIDDHSNWSVVYPMHHKSEAFERYKMFAQLAQTHTGRKIKVLRTDRGGEYLSTEFKSFLIANGTQHQMTTAYTPEQNGVAERLNRTLVNLVRSMLAHKKVTKGFWAEALANAVYVRNRVTSRAIPPKMTPYHLWMKSVPNVGHLRVFGSKCWYTLPKHNIQKLDARAKEAMFLGYAENTKAYKLWDGDLHKVIVSRDVTFDESTGGKSGEPMDTNEEAATDDDTINLNIDEEVAENDAVASEASSPDEQQDSDESSNSSPTAGEDETTETVEQHVVEEETIDPPPNLRRSTRVRKTPGAWWAAALVTAGLLSHAHVITEIPNSYKQAMDSPKARFWQKGIDKELASQHKNKTWTLVPRSQASNVLTSRWVFGVKQLPDESGKLVETAKGRLVARGFQQVEGIDYTETFAPVIKFTTIRLLLALVAHFDLELHQMDVVTAFLNGDLHEEIYMEQPEGCIDKVKPDSVCKLLKAIYGLKQAHRQWHSKIDEFLITELGFNTTRSDPCLYIRRQGNVIMIIALYVDDLLLAGSDLEAILWMKNELNKRFDMKDLGEAKTCIGLEIDRIRSKHVLTVTQSKYAQAVLKRFKMSSCNPCVTPMEQSRHVTMQVAETGTDDNPCFEPYRQAIGCLMFLMVGTRPDIAYAIGKLSQHCADPHDSHWTGVKRVLRYLRGSQHLGIVFGKDDLGTELHGYSDADWGGCLESRKSTSGYVFKLCDGPISWASRKQTVVAKSTCEAEYIALSEACKEAAWLRRFHADVLGANSDPTIRVGCDNAGTIAFAQNESTNRRNKHIDITYHFVRDAVQRKLVTLYHCPTTEMPADMLTKPLGRVLFEKFVSMVGLSECKAAQSM</sequence>
<keyword evidence="10" id="KW-0067">ATP-binding</keyword>
<evidence type="ECO:0000256" key="7">
    <source>
        <dbReference type="ARBA" id="ARBA00022750"/>
    </source>
</evidence>
<organism evidence="22 23">
    <name type="scientific">Chondrus crispus</name>
    <name type="common">Carrageen Irish moss</name>
    <name type="synonym">Polymorpha crispa</name>
    <dbReference type="NCBI Taxonomy" id="2769"/>
    <lineage>
        <taxon>Eukaryota</taxon>
        <taxon>Rhodophyta</taxon>
        <taxon>Florideophyceae</taxon>
        <taxon>Rhodymeniophycidae</taxon>
        <taxon>Gigartinales</taxon>
        <taxon>Gigartinaceae</taxon>
        <taxon>Chondrus</taxon>
    </lineage>
</organism>
<keyword evidence="15" id="KW-0917">Virion maturation</keyword>
<dbReference type="KEGG" id="ccp:CHC_T00010272001"/>
<keyword evidence="6" id="KW-0547">Nucleotide-binding</keyword>
<dbReference type="Proteomes" id="UP000012073">
    <property type="component" value="Unassembled WGS sequence"/>
</dbReference>
<keyword evidence="4" id="KW-0540">Nuclease</keyword>
<dbReference type="InterPro" id="IPR012337">
    <property type="entry name" value="RNaseH-like_sf"/>
</dbReference>
<dbReference type="SUPFAM" id="SSF56672">
    <property type="entry name" value="DNA/RNA polymerases"/>
    <property type="match status" value="1"/>
</dbReference>
<keyword evidence="23" id="KW-1185">Reference proteome</keyword>
<keyword evidence="14" id="KW-0808">Transferase</keyword>
<dbReference type="Gramene" id="CDF77535">
    <property type="protein sequence ID" value="CDF77535"/>
    <property type="gene ID" value="CHC_T00010272001"/>
</dbReference>
<dbReference type="Pfam" id="PF07727">
    <property type="entry name" value="RVT_2"/>
    <property type="match status" value="1"/>
</dbReference>
<dbReference type="OMA" id="CNKSINQ"/>
<evidence type="ECO:0000256" key="19">
    <source>
        <dbReference type="SAM" id="MobiDB-lite"/>
    </source>
</evidence>
<evidence type="ECO:0000256" key="8">
    <source>
        <dbReference type="ARBA" id="ARBA00022759"/>
    </source>
</evidence>
<keyword evidence="18" id="KW-0862">Zinc</keyword>
<dbReference type="Pfam" id="PF14223">
    <property type="entry name" value="Retrotran_gag_2"/>
    <property type="match status" value="1"/>
</dbReference>
<evidence type="ECO:0000313" key="23">
    <source>
        <dbReference type="Proteomes" id="UP000012073"/>
    </source>
</evidence>
<dbReference type="CDD" id="cd09272">
    <property type="entry name" value="RNase_HI_RT_Ty1"/>
    <property type="match status" value="1"/>
</dbReference>
<dbReference type="RefSeq" id="XP_005717319.1">
    <property type="nucleotide sequence ID" value="XM_005717262.1"/>
</dbReference>
<dbReference type="InterPro" id="IPR057670">
    <property type="entry name" value="SH3_retrovirus"/>
</dbReference>
<evidence type="ECO:0000256" key="3">
    <source>
        <dbReference type="ARBA" id="ARBA00022670"/>
    </source>
</evidence>
<feature type="region of interest" description="Disordered" evidence="19">
    <location>
        <begin position="724"/>
        <end position="816"/>
    </location>
</feature>
<dbReference type="InterPro" id="IPR001584">
    <property type="entry name" value="Integrase_cat-core"/>
</dbReference>
<evidence type="ECO:0000256" key="5">
    <source>
        <dbReference type="ARBA" id="ARBA00022723"/>
    </source>
</evidence>
<keyword evidence="13" id="KW-0695">RNA-directed DNA polymerase</keyword>
<dbReference type="GO" id="GO:0005524">
    <property type="term" value="F:ATP binding"/>
    <property type="evidence" value="ECO:0007669"/>
    <property type="project" value="UniProtKB-KW"/>
</dbReference>
<dbReference type="PANTHER" id="PTHR42648">
    <property type="entry name" value="TRANSPOSASE, PUTATIVE-RELATED"/>
    <property type="match status" value="1"/>
</dbReference>
<dbReference type="InterPro" id="IPR054722">
    <property type="entry name" value="PolX-like_BBD"/>
</dbReference>
<keyword evidence="3" id="KW-0645">Protease</keyword>
<dbReference type="SUPFAM" id="SSF53098">
    <property type="entry name" value="Ribonuclease H-like"/>
    <property type="match status" value="1"/>
</dbReference>
<keyword evidence="8" id="KW-0255">Endonuclease</keyword>
<feature type="domain" description="Integrase catalytic" evidence="21">
    <location>
        <begin position="491"/>
        <end position="661"/>
    </location>
</feature>
<dbReference type="OrthoDB" id="775972at2759"/>
<evidence type="ECO:0000259" key="21">
    <source>
        <dbReference type="PROSITE" id="PS50994"/>
    </source>
</evidence>
<evidence type="ECO:0000259" key="20">
    <source>
        <dbReference type="PROSITE" id="PS50158"/>
    </source>
</evidence>
<dbReference type="GO" id="GO:0003964">
    <property type="term" value="F:RNA-directed DNA polymerase activity"/>
    <property type="evidence" value="ECO:0007669"/>
    <property type="project" value="UniProtKB-KW"/>
</dbReference>
<evidence type="ECO:0000256" key="2">
    <source>
        <dbReference type="ARBA" id="ARBA00022612"/>
    </source>
</evidence>
<dbReference type="InterPro" id="IPR001878">
    <property type="entry name" value="Znf_CCHC"/>
</dbReference>
<dbReference type="GO" id="GO:0004190">
    <property type="term" value="F:aspartic-type endopeptidase activity"/>
    <property type="evidence" value="ECO:0007669"/>
    <property type="project" value="UniProtKB-KW"/>
</dbReference>
<dbReference type="GO" id="GO:0015074">
    <property type="term" value="P:DNA integration"/>
    <property type="evidence" value="ECO:0007669"/>
    <property type="project" value="UniProtKB-KW"/>
</dbReference>
<dbReference type="GO" id="GO:0008270">
    <property type="term" value="F:zinc ion binding"/>
    <property type="evidence" value="ECO:0007669"/>
    <property type="project" value="UniProtKB-KW"/>
</dbReference>
<name>S0F301_CHOCR</name>
<keyword evidence="9" id="KW-0378">Hydrolase</keyword>
<evidence type="ECO:0000256" key="12">
    <source>
        <dbReference type="ARBA" id="ARBA00022908"/>
    </source>
</evidence>
<dbReference type="Gene3D" id="3.30.420.10">
    <property type="entry name" value="Ribonuclease H-like superfamily/Ribonuclease H"/>
    <property type="match status" value="1"/>
</dbReference>
<proteinExistence type="predicted"/>
<keyword evidence="12" id="KW-0229">DNA integration</keyword>
<accession>S0F301</accession>
<dbReference type="GO" id="GO:0003887">
    <property type="term" value="F:DNA-directed DNA polymerase activity"/>
    <property type="evidence" value="ECO:0007669"/>
    <property type="project" value="UniProtKB-KW"/>
</dbReference>
<evidence type="ECO:0000256" key="6">
    <source>
        <dbReference type="ARBA" id="ARBA00022741"/>
    </source>
</evidence>
<dbReference type="GO" id="GO:0004519">
    <property type="term" value="F:endonuclease activity"/>
    <property type="evidence" value="ECO:0007669"/>
    <property type="project" value="UniProtKB-KW"/>
</dbReference>
<keyword evidence="17" id="KW-0511">Multifunctional enzyme</keyword>
<comment type="function">
    <text evidence="1">The aspartyl protease (PR) mediates the proteolytic cleavages of the Gag and Gag-Pol polyproteins after assembly of the VLP.</text>
</comment>
<dbReference type="PANTHER" id="PTHR42648:SF11">
    <property type="entry name" value="TRANSPOSON TY4-P GAG-POL POLYPROTEIN"/>
    <property type="match status" value="1"/>
</dbReference>
<dbReference type="InterPro" id="IPR043502">
    <property type="entry name" value="DNA/RNA_pol_sf"/>
</dbReference>
<evidence type="ECO:0000256" key="10">
    <source>
        <dbReference type="ARBA" id="ARBA00022840"/>
    </source>
</evidence>
<dbReference type="Pfam" id="PF25597">
    <property type="entry name" value="SH3_retrovirus"/>
    <property type="match status" value="1"/>
</dbReference>
<evidence type="ECO:0000256" key="9">
    <source>
        <dbReference type="ARBA" id="ARBA00022801"/>
    </source>
</evidence>
<evidence type="ECO:0000256" key="13">
    <source>
        <dbReference type="ARBA" id="ARBA00022918"/>
    </source>
</evidence>
<dbReference type="Pfam" id="PF22936">
    <property type="entry name" value="Pol_BBD"/>
    <property type="match status" value="1"/>
</dbReference>
<evidence type="ECO:0000256" key="1">
    <source>
        <dbReference type="ARBA" id="ARBA00002180"/>
    </source>
</evidence>
<keyword evidence="7" id="KW-0064">Aspartyl protease</keyword>
<evidence type="ECO:0000256" key="17">
    <source>
        <dbReference type="ARBA" id="ARBA00023268"/>
    </source>
</evidence>
<evidence type="ECO:0000256" key="18">
    <source>
        <dbReference type="PROSITE-ProRule" id="PRU00047"/>
    </source>
</evidence>
<feature type="compositionally biased region" description="Acidic residues" evidence="19">
    <location>
        <begin position="736"/>
        <end position="758"/>
    </location>
</feature>
<feature type="domain" description="CCHC-type" evidence="20">
    <location>
        <begin position="220"/>
        <end position="234"/>
    </location>
</feature>
<keyword evidence="14" id="KW-0548">Nucleotidyltransferase</keyword>
<evidence type="ECO:0000256" key="4">
    <source>
        <dbReference type="ARBA" id="ARBA00022722"/>
    </source>
</evidence>
<evidence type="ECO:0000256" key="11">
    <source>
        <dbReference type="ARBA" id="ARBA00022842"/>
    </source>
</evidence>